<comment type="caution">
    <text evidence="3">The sequence shown here is derived from an EMBL/GenBank/DDBJ whole genome shotgun (WGS) entry which is preliminary data.</text>
</comment>
<dbReference type="SMART" id="SM00312">
    <property type="entry name" value="PX"/>
    <property type="match status" value="1"/>
</dbReference>
<organism evidence="3 4">
    <name type="scientific">Trypanosoma conorhini</name>
    <dbReference type="NCBI Taxonomy" id="83891"/>
    <lineage>
        <taxon>Eukaryota</taxon>
        <taxon>Discoba</taxon>
        <taxon>Euglenozoa</taxon>
        <taxon>Kinetoplastea</taxon>
        <taxon>Metakinetoplastina</taxon>
        <taxon>Trypanosomatida</taxon>
        <taxon>Trypanosomatidae</taxon>
        <taxon>Trypanosoma</taxon>
    </lineage>
</organism>
<dbReference type="Gene3D" id="3.30.1520.10">
    <property type="entry name" value="Phox-like domain"/>
    <property type="match status" value="1"/>
</dbReference>
<dbReference type="GeneID" id="40316510"/>
<dbReference type="InterPro" id="IPR036871">
    <property type="entry name" value="PX_dom_sf"/>
</dbReference>
<feature type="region of interest" description="Disordered" evidence="1">
    <location>
        <begin position="507"/>
        <end position="600"/>
    </location>
</feature>
<dbReference type="AlphaFoldDB" id="A0A422PZG9"/>
<keyword evidence="3" id="KW-0808">Transferase</keyword>
<gene>
    <name evidence="3" type="ORF">Tco025E_02899</name>
</gene>
<dbReference type="Pfam" id="PF00787">
    <property type="entry name" value="PX"/>
    <property type="match status" value="1"/>
</dbReference>
<feature type="compositionally biased region" description="Low complexity" evidence="1">
    <location>
        <begin position="508"/>
        <end position="521"/>
    </location>
</feature>
<name>A0A422PZG9_9TRYP</name>
<dbReference type="EMBL" id="MKKU01000124">
    <property type="protein sequence ID" value="RNF23151.1"/>
    <property type="molecule type" value="Genomic_DNA"/>
</dbReference>
<feature type="compositionally biased region" description="Basic and acidic residues" evidence="1">
    <location>
        <begin position="534"/>
        <end position="545"/>
    </location>
</feature>
<dbReference type="InterPro" id="IPR001683">
    <property type="entry name" value="PX_dom"/>
</dbReference>
<evidence type="ECO:0000259" key="2">
    <source>
        <dbReference type="PROSITE" id="PS50195"/>
    </source>
</evidence>
<sequence length="600" mass="66734">MSTFLSPESLDILVSDPKWQNGHIEYKICIRKVTDTDGFISATYRRFSEIYLVFKRLLQLDPDAHLPNLPQKKMIGATDPVFVERRRRELETFFKAVCKNKLLVGDIALLSLVGFSDAKAALAQRSEKETVVTSDSVGCILTWILGDLPTLDTENSILATRQFLRSTKYTLSCILPPLSFGPPRRFYALVKDGKDPYLLSVIPLHPERGLHLNNNKLAARLCGFLLRPLLPSVFTPVEAHADGIRAYLIRKVVKGGSIRDRAYNADWSTESGQKFRGKGKAFSVGYIARVVEAALLMVKAFHSSQMSCPFLSLGKCFDDSNQILFSGVEDIFLGITRYPAVLPPTEHTHVDVLLVGALALEMALGSPLAKQKELGLITAYNDPTEALETDRKSRLKLVNELLETLPSSVPQELVSFLKATFDPTCRVETDVLLQHPFITQRRARTLWMRLGKTKGTPSSVQLKRKEVDMFCEVAGKWHNAVKMASIRFSYEKQSRFLLREIRRKKSNGYHSSASGSYASDDNTPRRTVTSEEVAVEKGEAMEARKTALQPPPGIPAPSAGVTRPSEGPQRSALRAHLPPLPPPPVPLPPPPPPKRVDFVS</sequence>
<keyword evidence="3" id="KW-0418">Kinase</keyword>
<accession>A0A422PZG9</accession>
<dbReference type="OrthoDB" id="41200at2759"/>
<dbReference type="PROSITE" id="PS50195">
    <property type="entry name" value="PX"/>
    <property type="match status" value="1"/>
</dbReference>
<proteinExistence type="predicted"/>
<evidence type="ECO:0000313" key="4">
    <source>
        <dbReference type="Proteomes" id="UP000284403"/>
    </source>
</evidence>
<protein>
    <submittedName>
        <fullName evidence="3">Putative p21-activated kinase 3</fullName>
    </submittedName>
</protein>
<dbReference type="GO" id="GO:0035091">
    <property type="term" value="F:phosphatidylinositol binding"/>
    <property type="evidence" value="ECO:0007669"/>
    <property type="project" value="InterPro"/>
</dbReference>
<feature type="compositionally biased region" description="Pro residues" evidence="1">
    <location>
        <begin position="578"/>
        <end position="593"/>
    </location>
</feature>
<evidence type="ECO:0000313" key="3">
    <source>
        <dbReference type="EMBL" id="RNF23151.1"/>
    </source>
</evidence>
<keyword evidence="4" id="KW-1185">Reference proteome</keyword>
<dbReference type="Proteomes" id="UP000284403">
    <property type="component" value="Unassembled WGS sequence"/>
</dbReference>
<dbReference type="CDD" id="cd06093">
    <property type="entry name" value="PX_domain"/>
    <property type="match status" value="1"/>
</dbReference>
<reference evidence="3 4" key="1">
    <citation type="journal article" date="2018" name="BMC Genomics">
        <title>Genomic comparison of Trypanosoma conorhini and Trypanosoma rangeli to Trypanosoma cruzi strains of high and low virulence.</title>
        <authorList>
            <person name="Bradwell K.R."/>
            <person name="Koparde V.N."/>
            <person name="Matveyev A.V."/>
            <person name="Serrano M.G."/>
            <person name="Alves J.M."/>
            <person name="Parikh H."/>
            <person name="Huang B."/>
            <person name="Lee V."/>
            <person name="Espinosa-Alvarez O."/>
            <person name="Ortiz P.A."/>
            <person name="Costa-Martins A.G."/>
            <person name="Teixeira M.M."/>
            <person name="Buck G.A."/>
        </authorList>
    </citation>
    <scope>NUCLEOTIDE SEQUENCE [LARGE SCALE GENOMIC DNA]</scope>
    <source>
        <strain evidence="3 4">025E</strain>
    </source>
</reference>
<dbReference type="SUPFAM" id="SSF64268">
    <property type="entry name" value="PX domain"/>
    <property type="match status" value="1"/>
</dbReference>
<dbReference type="RefSeq" id="XP_029230061.1">
    <property type="nucleotide sequence ID" value="XM_029369822.1"/>
</dbReference>
<dbReference type="GO" id="GO:0016301">
    <property type="term" value="F:kinase activity"/>
    <property type="evidence" value="ECO:0007669"/>
    <property type="project" value="UniProtKB-KW"/>
</dbReference>
<feature type="domain" description="PX" evidence="2">
    <location>
        <begin position="4"/>
        <end position="129"/>
    </location>
</feature>
<evidence type="ECO:0000256" key="1">
    <source>
        <dbReference type="SAM" id="MobiDB-lite"/>
    </source>
</evidence>